<evidence type="ECO:0000313" key="5">
    <source>
        <dbReference type="Proteomes" id="UP001186944"/>
    </source>
</evidence>
<dbReference type="AlphaFoldDB" id="A0AA88Y3Y6"/>
<keyword evidence="3" id="KW-0472">Membrane</keyword>
<dbReference type="Proteomes" id="UP001186944">
    <property type="component" value="Unassembled WGS sequence"/>
</dbReference>
<feature type="transmembrane region" description="Helical" evidence="3">
    <location>
        <begin position="138"/>
        <end position="157"/>
    </location>
</feature>
<dbReference type="PANTHER" id="PTHR33562">
    <property type="entry name" value="ATILLA, ISOFORM B-RELATED-RELATED"/>
    <property type="match status" value="1"/>
</dbReference>
<dbReference type="GO" id="GO:0030431">
    <property type="term" value="P:sleep"/>
    <property type="evidence" value="ECO:0007669"/>
    <property type="project" value="InterPro"/>
</dbReference>
<evidence type="ECO:0000256" key="3">
    <source>
        <dbReference type="SAM" id="Phobius"/>
    </source>
</evidence>
<dbReference type="InterPro" id="IPR050975">
    <property type="entry name" value="Sleep_regulator"/>
</dbReference>
<reference evidence="4" key="1">
    <citation type="submission" date="2019-08" db="EMBL/GenBank/DDBJ databases">
        <title>The improved chromosome-level genome for the pearl oyster Pinctada fucata martensii using PacBio sequencing and Hi-C.</title>
        <authorList>
            <person name="Zheng Z."/>
        </authorList>
    </citation>
    <scope>NUCLEOTIDE SEQUENCE</scope>
    <source>
        <strain evidence="4">ZZ-2019</strain>
        <tissue evidence="4">Adductor muscle</tissue>
    </source>
</reference>
<keyword evidence="5" id="KW-1185">Reference proteome</keyword>
<evidence type="ECO:0000256" key="2">
    <source>
        <dbReference type="ARBA" id="ARBA00023180"/>
    </source>
</evidence>
<evidence type="ECO:0000313" key="4">
    <source>
        <dbReference type="EMBL" id="KAK3097628.1"/>
    </source>
</evidence>
<dbReference type="InterPro" id="IPR031424">
    <property type="entry name" value="QVR-like"/>
</dbReference>
<sequence length="160" mass="18003">MRETCFVNTTAPNGYLCCKFSKNHDTYIYQKDVNAPIINCDPLKCIVCDSREHSKCGETFEYTDDEVASMKLLVKCSEAVNNTRACRKMVITTGKKAVVTRSCWGTPDANNQYYPKKCLELEGVESCYCTSHGCNSQAGLLANTFLLIATIVLAVWYRFF</sequence>
<gene>
    <name evidence="4" type="ORF">FSP39_011538</name>
</gene>
<keyword evidence="2" id="KW-0325">Glycoprotein</keyword>
<comment type="caution">
    <text evidence="4">The sequence shown here is derived from an EMBL/GenBank/DDBJ whole genome shotgun (WGS) entry which is preliminary data.</text>
</comment>
<keyword evidence="3" id="KW-1133">Transmembrane helix</keyword>
<accession>A0AA88Y3Y6</accession>
<evidence type="ECO:0008006" key="6">
    <source>
        <dbReference type="Google" id="ProtNLM"/>
    </source>
</evidence>
<evidence type="ECO:0000256" key="1">
    <source>
        <dbReference type="ARBA" id="ARBA00022729"/>
    </source>
</evidence>
<dbReference type="EMBL" id="VSWD01000007">
    <property type="protein sequence ID" value="KAK3097628.1"/>
    <property type="molecule type" value="Genomic_DNA"/>
</dbReference>
<keyword evidence="1" id="KW-0732">Signal</keyword>
<protein>
    <recommendedName>
        <fullName evidence="6">Protein quiver</fullName>
    </recommendedName>
</protein>
<organism evidence="4 5">
    <name type="scientific">Pinctada imbricata</name>
    <name type="common">Atlantic pearl-oyster</name>
    <name type="synonym">Pinctada martensii</name>
    <dbReference type="NCBI Taxonomy" id="66713"/>
    <lineage>
        <taxon>Eukaryota</taxon>
        <taxon>Metazoa</taxon>
        <taxon>Spiralia</taxon>
        <taxon>Lophotrochozoa</taxon>
        <taxon>Mollusca</taxon>
        <taxon>Bivalvia</taxon>
        <taxon>Autobranchia</taxon>
        <taxon>Pteriomorphia</taxon>
        <taxon>Pterioida</taxon>
        <taxon>Pterioidea</taxon>
        <taxon>Pteriidae</taxon>
        <taxon>Pinctada</taxon>
    </lineage>
</organism>
<dbReference type="Pfam" id="PF17064">
    <property type="entry name" value="QVR"/>
    <property type="match status" value="1"/>
</dbReference>
<name>A0AA88Y3Y6_PINIB</name>
<dbReference type="GO" id="GO:0032222">
    <property type="term" value="P:regulation of synaptic transmission, cholinergic"/>
    <property type="evidence" value="ECO:0007669"/>
    <property type="project" value="InterPro"/>
</dbReference>
<dbReference type="PANTHER" id="PTHR33562:SF2">
    <property type="entry name" value="PROTEIN QUIVER"/>
    <property type="match status" value="1"/>
</dbReference>
<proteinExistence type="predicted"/>
<keyword evidence="3" id="KW-0812">Transmembrane</keyword>